<dbReference type="AlphaFoldDB" id="A0A3P7QGI0"/>
<proteinExistence type="predicted"/>
<dbReference type="Proteomes" id="UP000271889">
    <property type="component" value="Unassembled WGS sequence"/>
</dbReference>
<protein>
    <submittedName>
        <fullName evidence="2">Uncharacterized protein</fullName>
    </submittedName>
</protein>
<organism evidence="2 3">
    <name type="scientific">Cylicostephanus goldi</name>
    <name type="common">Nematode worm</name>
    <dbReference type="NCBI Taxonomy" id="71465"/>
    <lineage>
        <taxon>Eukaryota</taxon>
        <taxon>Metazoa</taxon>
        <taxon>Ecdysozoa</taxon>
        <taxon>Nematoda</taxon>
        <taxon>Chromadorea</taxon>
        <taxon>Rhabditida</taxon>
        <taxon>Rhabditina</taxon>
        <taxon>Rhabditomorpha</taxon>
        <taxon>Strongyloidea</taxon>
        <taxon>Strongylidae</taxon>
        <taxon>Cylicostephanus</taxon>
    </lineage>
</organism>
<dbReference type="EMBL" id="UYRV01118327">
    <property type="protein sequence ID" value="VDN31092.1"/>
    <property type="molecule type" value="Genomic_DNA"/>
</dbReference>
<reference evidence="2 3" key="1">
    <citation type="submission" date="2018-11" db="EMBL/GenBank/DDBJ databases">
        <authorList>
            <consortium name="Pathogen Informatics"/>
        </authorList>
    </citation>
    <scope>NUCLEOTIDE SEQUENCE [LARGE SCALE GENOMIC DNA]</scope>
</reference>
<keyword evidence="3" id="KW-1185">Reference proteome</keyword>
<feature type="compositionally biased region" description="Basic and acidic residues" evidence="1">
    <location>
        <begin position="1"/>
        <end position="21"/>
    </location>
</feature>
<feature type="region of interest" description="Disordered" evidence="1">
    <location>
        <begin position="1"/>
        <end position="63"/>
    </location>
</feature>
<name>A0A3P7QGI0_CYLGO</name>
<evidence type="ECO:0000313" key="3">
    <source>
        <dbReference type="Proteomes" id="UP000271889"/>
    </source>
</evidence>
<accession>A0A3P7QGI0</accession>
<evidence type="ECO:0000313" key="2">
    <source>
        <dbReference type="EMBL" id="VDN31092.1"/>
    </source>
</evidence>
<dbReference type="OrthoDB" id="62853at2759"/>
<sequence>MRIEEKTSTETALIKEEKTERSLTPPREMSLFSPPKEKSSTSDTGNALQKRPGRGTGRPKQYKVEKTPVMGANGQRQCTFCNGQVRPQMCGSNKHRWRCVDKKCRKWYGWVKSHEEIPRDLGRKGRWNRANRVKKLVVAAEKKEEEDTGPASLSSQAEAALAAAEIQSMRSDKTDPLTLIVEQNVQVPFLRR</sequence>
<evidence type="ECO:0000256" key="1">
    <source>
        <dbReference type="SAM" id="MobiDB-lite"/>
    </source>
</evidence>
<gene>
    <name evidence="2" type="ORF">CGOC_LOCUS11717</name>
</gene>